<dbReference type="RefSeq" id="WP_037238171.1">
    <property type="nucleotide sequence ID" value="NZ_CP008947.1"/>
</dbReference>
<proteinExistence type="inferred from homology"/>
<evidence type="ECO:0000313" key="4">
    <source>
        <dbReference type="Proteomes" id="UP000028488"/>
    </source>
</evidence>
<dbReference type="PANTHER" id="PTHR12128:SF38">
    <property type="entry name" value="DIHYDRODIPICOLINATE SYNTHETASE FAMILY PROTEIN (AFU_ORTHOLOGUE AFUA_6G00110)"/>
    <property type="match status" value="1"/>
</dbReference>
<dbReference type="Pfam" id="PF00701">
    <property type="entry name" value="DHDPS"/>
    <property type="match status" value="1"/>
</dbReference>
<keyword evidence="1 2" id="KW-0456">Lyase</keyword>
<dbReference type="Gene3D" id="3.20.20.70">
    <property type="entry name" value="Aldolase class I"/>
    <property type="match status" value="1"/>
</dbReference>
<dbReference type="SMART" id="SM01130">
    <property type="entry name" value="DHDPS"/>
    <property type="match status" value="1"/>
</dbReference>
<accession>A0A076END1</accession>
<dbReference type="SUPFAM" id="SSF51569">
    <property type="entry name" value="Aldolase"/>
    <property type="match status" value="1"/>
</dbReference>
<evidence type="ECO:0000256" key="1">
    <source>
        <dbReference type="ARBA" id="ARBA00023239"/>
    </source>
</evidence>
<comment type="similarity">
    <text evidence="2">Belongs to the DapA family.</text>
</comment>
<dbReference type="GO" id="GO:0008840">
    <property type="term" value="F:4-hydroxy-tetrahydrodipicolinate synthase activity"/>
    <property type="evidence" value="ECO:0007669"/>
    <property type="project" value="TreeGrafter"/>
</dbReference>
<evidence type="ECO:0000313" key="3">
    <source>
        <dbReference type="EMBL" id="AII07311.1"/>
    </source>
</evidence>
<gene>
    <name evidence="3" type="ORF">EP51_22715</name>
</gene>
<dbReference type="Proteomes" id="UP000028488">
    <property type="component" value="Chromosome"/>
</dbReference>
<dbReference type="PANTHER" id="PTHR12128">
    <property type="entry name" value="DIHYDRODIPICOLINATE SYNTHASE"/>
    <property type="match status" value="1"/>
</dbReference>
<dbReference type="AlphaFoldDB" id="A0A076END1"/>
<dbReference type="EMBL" id="CP008947">
    <property type="protein sequence ID" value="AII07311.1"/>
    <property type="molecule type" value="Genomic_DNA"/>
</dbReference>
<dbReference type="InterPro" id="IPR002220">
    <property type="entry name" value="DapA-like"/>
</dbReference>
<dbReference type="InterPro" id="IPR013785">
    <property type="entry name" value="Aldolase_TIM"/>
</dbReference>
<dbReference type="eggNOG" id="COG0329">
    <property type="taxonomic scope" value="Bacteria"/>
</dbReference>
<sequence>MVQSDSVSSVRGLIPAHLTPMSRGGAIHWDALTTHLRWLAAIPGVEWITTTAHASEVATLTTEERQRMIEHAVSVVPESIGVVAGVYDDGSARAAAEARRSVESGAKALLVFPSGVFAGGSQRRSESQRSHYEAVAEAVDVPLIIFKYPVGNPLTLPLETTLEICQTIPTVAAIKEWSYDIVEYEDTWRAIKADAPHVSVLSSFSRALFASLLVGSDGVLSGHGSIVADLQSELLAAMQEGDLTGARKAWDRIYPLAVACYADPFFDQHNRMKAALGILGRIPRDATYVRRPLVEVDDAELATLEAACVSAGLV</sequence>
<evidence type="ECO:0008006" key="5">
    <source>
        <dbReference type="Google" id="ProtNLM"/>
    </source>
</evidence>
<dbReference type="PIRSF" id="PIRSF001365">
    <property type="entry name" value="DHDPS"/>
    <property type="match status" value="1"/>
</dbReference>
<protein>
    <recommendedName>
        <fullName evidence="5">Dihydrodipicolinate synthase family protein</fullName>
    </recommendedName>
</protein>
<evidence type="ECO:0000256" key="2">
    <source>
        <dbReference type="PIRNR" id="PIRNR001365"/>
    </source>
</evidence>
<dbReference type="CDD" id="cd00408">
    <property type="entry name" value="DHDPS-like"/>
    <property type="match status" value="1"/>
</dbReference>
<organism evidence="3 4">
    <name type="scientific">Rhodococcus opacus</name>
    <name type="common">Nocardia opaca</name>
    <dbReference type="NCBI Taxonomy" id="37919"/>
    <lineage>
        <taxon>Bacteria</taxon>
        <taxon>Bacillati</taxon>
        <taxon>Actinomycetota</taxon>
        <taxon>Actinomycetes</taxon>
        <taxon>Mycobacteriales</taxon>
        <taxon>Nocardiaceae</taxon>
        <taxon>Rhodococcus</taxon>
    </lineage>
</organism>
<name>A0A076END1_RHOOP</name>
<reference evidence="3 4" key="1">
    <citation type="submission" date="2014-07" db="EMBL/GenBank/DDBJ databases">
        <title>Genome Sequence of Rhodococcus opacus Strain R7, a Biodegrader of Mono- and Polycyclic Aromatic Hydrocarbons.</title>
        <authorList>
            <person name="Di Gennaro P."/>
            <person name="Zampolli J."/>
            <person name="Presti I."/>
            <person name="Cappelletti M."/>
            <person name="D'Ursi P."/>
            <person name="Orro A."/>
            <person name="Mezzelani A."/>
            <person name="Milanesi L."/>
        </authorList>
    </citation>
    <scope>NUCLEOTIDE SEQUENCE [LARGE SCALE GENOMIC DNA]</scope>
    <source>
        <strain evidence="3 4">R7</strain>
    </source>
</reference>